<dbReference type="GO" id="GO:0030600">
    <property type="term" value="F:feruloyl esterase activity"/>
    <property type="evidence" value="ECO:0007669"/>
    <property type="project" value="InterPro"/>
</dbReference>
<organism evidence="10 11">
    <name type="scientific">Allocatelliglobosispora scoriae</name>
    <dbReference type="NCBI Taxonomy" id="643052"/>
    <lineage>
        <taxon>Bacteria</taxon>
        <taxon>Bacillati</taxon>
        <taxon>Actinomycetota</taxon>
        <taxon>Actinomycetes</taxon>
        <taxon>Micromonosporales</taxon>
        <taxon>Micromonosporaceae</taxon>
        <taxon>Allocatelliglobosispora</taxon>
    </lineage>
</organism>
<evidence type="ECO:0000256" key="4">
    <source>
        <dbReference type="ARBA" id="ARBA00022729"/>
    </source>
</evidence>
<dbReference type="RefSeq" id="WP_184834439.1">
    <property type="nucleotide sequence ID" value="NZ_JACHMN010000002.1"/>
</dbReference>
<dbReference type="Pfam" id="PF00756">
    <property type="entry name" value="Esterase"/>
    <property type="match status" value="1"/>
</dbReference>
<comment type="subcellular location">
    <subcellularLocation>
        <location evidence="1">Secreted</location>
    </subcellularLocation>
</comment>
<name>A0A841BNE0_9ACTN</name>
<reference evidence="10 11" key="1">
    <citation type="submission" date="2020-08" db="EMBL/GenBank/DDBJ databases">
        <title>Sequencing the genomes of 1000 actinobacteria strains.</title>
        <authorList>
            <person name="Klenk H.-P."/>
        </authorList>
    </citation>
    <scope>NUCLEOTIDE SEQUENCE [LARGE SCALE GENOMIC DNA]</scope>
    <source>
        <strain evidence="10 11">DSM 45362</strain>
    </source>
</reference>
<keyword evidence="4 9" id="KW-0732">Signal</keyword>
<evidence type="ECO:0000256" key="3">
    <source>
        <dbReference type="ARBA" id="ARBA00022651"/>
    </source>
</evidence>
<keyword evidence="6" id="KW-0119">Carbohydrate metabolism</keyword>
<keyword evidence="7" id="KW-0624">Polysaccharide degradation</keyword>
<keyword evidence="11" id="KW-1185">Reference proteome</keyword>
<feature type="signal peptide" evidence="9">
    <location>
        <begin position="1"/>
        <end position="26"/>
    </location>
</feature>
<dbReference type="InterPro" id="IPR000801">
    <property type="entry name" value="Esterase-like"/>
</dbReference>
<evidence type="ECO:0000313" key="11">
    <source>
        <dbReference type="Proteomes" id="UP000587527"/>
    </source>
</evidence>
<dbReference type="EMBL" id="JACHMN010000002">
    <property type="protein sequence ID" value="MBB5868473.1"/>
    <property type="molecule type" value="Genomic_DNA"/>
</dbReference>
<evidence type="ECO:0000256" key="2">
    <source>
        <dbReference type="ARBA" id="ARBA00022525"/>
    </source>
</evidence>
<evidence type="ECO:0000313" key="10">
    <source>
        <dbReference type="EMBL" id="MBB5868473.1"/>
    </source>
</evidence>
<accession>A0A841BNE0</accession>
<feature type="region of interest" description="Disordered" evidence="8">
    <location>
        <begin position="228"/>
        <end position="251"/>
    </location>
</feature>
<keyword evidence="2" id="KW-0964">Secreted</keyword>
<proteinExistence type="predicted"/>
<dbReference type="InterPro" id="IPR029058">
    <property type="entry name" value="AB_hydrolase_fold"/>
</dbReference>
<dbReference type="Proteomes" id="UP000587527">
    <property type="component" value="Unassembled WGS sequence"/>
</dbReference>
<dbReference type="GO" id="GO:0045493">
    <property type="term" value="P:xylan catabolic process"/>
    <property type="evidence" value="ECO:0007669"/>
    <property type="project" value="UniProtKB-KW"/>
</dbReference>
<dbReference type="Gene3D" id="3.40.50.1820">
    <property type="entry name" value="alpha/beta hydrolase"/>
    <property type="match status" value="1"/>
</dbReference>
<dbReference type="PANTHER" id="PTHR38050:SF2">
    <property type="entry name" value="FERULOYL ESTERASE C-RELATED"/>
    <property type="match status" value="1"/>
</dbReference>
<feature type="chain" id="PRO_5039686475" evidence="9">
    <location>
        <begin position="27"/>
        <end position="302"/>
    </location>
</feature>
<evidence type="ECO:0000256" key="5">
    <source>
        <dbReference type="ARBA" id="ARBA00022801"/>
    </source>
</evidence>
<feature type="compositionally biased region" description="Basic and acidic residues" evidence="8">
    <location>
        <begin position="228"/>
        <end position="237"/>
    </location>
</feature>
<comment type="caution">
    <text evidence="10">The sequence shown here is derived from an EMBL/GenBank/DDBJ whole genome shotgun (WGS) entry which is preliminary data.</text>
</comment>
<keyword evidence="3" id="KW-0858">Xylan degradation</keyword>
<evidence type="ECO:0000256" key="7">
    <source>
        <dbReference type="ARBA" id="ARBA00023326"/>
    </source>
</evidence>
<evidence type="ECO:0000256" key="8">
    <source>
        <dbReference type="SAM" id="MobiDB-lite"/>
    </source>
</evidence>
<protein>
    <submittedName>
        <fullName evidence="10">Polyhydroxybutyrate depolymerase</fullName>
    </submittedName>
</protein>
<dbReference type="AlphaFoldDB" id="A0A841BNE0"/>
<sequence length="302" mass="32169">MSAKQRLLAALVLPLLAACGSASGPAAPTVAPGSTVTVDLDGRPFQLHVPRAYDPTTRLPLVVLLHGYESSAALHEEYFKLAGESERRGFLYAMPDGTTDRSGKRFWNATAACCDFYGTGVDDSAYLSRLLDTIAASYSVDSRRVYLIGHSNGGFMAYRMACEHAKQITAIASLAGMATDDPGQCRPERPVSILHIHGTADQTIKYGGGTNVGDPYPSVDTTVSGWRRRDGCDDRPETSAAPLDLDSDRPGPETAVTVYAAGCRDGTRVAVWSIEDGGHMPRLTASFTPAVLDFLLAQVSPA</sequence>
<dbReference type="PANTHER" id="PTHR38050">
    <property type="match status" value="1"/>
</dbReference>
<evidence type="ECO:0000256" key="1">
    <source>
        <dbReference type="ARBA" id="ARBA00004613"/>
    </source>
</evidence>
<dbReference type="GO" id="GO:0005576">
    <property type="term" value="C:extracellular region"/>
    <property type="evidence" value="ECO:0007669"/>
    <property type="project" value="UniProtKB-SubCell"/>
</dbReference>
<gene>
    <name evidence="10" type="ORF">F4553_001852</name>
</gene>
<evidence type="ECO:0000256" key="6">
    <source>
        <dbReference type="ARBA" id="ARBA00023277"/>
    </source>
</evidence>
<dbReference type="SUPFAM" id="SSF53474">
    <property type="entry name" value="alpha/beta-Hydrolases"/>
    <property type="match status" value="1"/>
</dbReference>
<keyword evidence="5" id="KW-0378">Hydrolase</keyword>
<evidence type="ECO:0000256" key="9">
    <source>
        <dbReference type="SAM" id="SignalP"/>
    </source>
</evidence>
<dbReference type="InterPro" id="IPR043595">
    <property type="entry name" value="FaeB/C/D"/>
</dbReference>
<dbReference type="PROSITE" id="PS51257">
    <property type="entry name" value="PROKAR_LIPOPROTEIN"/>
    <property type="match status" value="1"/>
</dbReference>